<keyword evidence="3" id="KW-1185">Reference proteome</keyword>
<evidence type="ECO:0000313" key="2">
    <source>
        <dbReference type="EMBL" id="KAJ8655191.1"/>
    </source>
</evidence>
<dbReference type="AlphaFoldDB" id="A0AAD7XWB4"/>
<protein>
    <submittedName>
        <fullName evidence="2">Uncharacterized protein</fullName>
    </submittedName>
</protein>
<feature type="compositionally biased region" description="Acidic residues" evidence="1">
    <location>
        <begin position="18"/>
        <end position="36"/>
    </location>
</feature>
<name>A0AAD7XWB4_9FUNG</name>
<accession>A0AAD7XWB4</accession>
<feature type="compositionally biased region" description="Low complexity" evidence="1">
    <location>
        <begin position="37"/>
        <end position="49"/>
    </location>
</feature>
<evidence type="ECO:0000313" key="3">
    <source>
        <dbReference type="Proteomes" id="UP001234581"/>
    </source>
</evidence>
<dbReference type="Proteomes" id="UP001234581">
    <property type="component" value="Unassembled WGS sequence"/>
</dbReference>
<sequence length="134" mass="15055">MSKVPQVEQRALKRKLDELDDDGDDVNDDDAVDDNNDNAVDNNDNAMDNSDNDDNGVHGDASSSSTTLDRKTMYRKGMEFVASYKKARTDKGKKRMDWQGCLAAGRKKGLLLKYKNANTLKNQFAKYEKNIDGE</sequence>
<comment type="caution">
    <text evidence="2">The sequence shown here is derived from an EMBL/GenBank/DDBJ whole genome shotgun (WGS) entry which is preliminary data.</text>
</comment>
<feature type="region of interest" description="Disordered" evidence="1">
    <location>
        <begin position="1"/>
        <end position="72"/>
    </location>
</feature>
<dbReference type="EMBL" id="JARTCD010000051">
    <property type="protein sequence ID" value="KAJ8655191.1"/>
    <property type="molecule type" value="Genomic_DNA"/>
</dbReference>
<evidence type="ECO:0000256" key="1">
    <source>
        <dbReference type="SAM" id="MobiDB-lite"/>
    </source>
</evidence>
<dbReference type="GeneID" id="83216466"/>
<reference evidence="2 3" key="1">
    <citation type="submission" date="2023-03" db="EMBL/GenBank/DDBJ databases">
        <title>Genome sequence of Lichtheimia ornata CBS 291.66.</title>
        <authorList>
            <person name="Mohabir J.T."/>
            <person name="Shea T.P."/>
            <person name="Kurbessoian T."/>
            <person name="Berby B."/>
            <person name="Fontaine J."/>
            <person name="Livny J."/>
            <person name="Gnirke A."/>
            <person name="Stajich J.E."/>
            <person name="Cuomo C.A."/>
        </authorList>
    </citation>
    <scope>NUCLEOTIDE SEQUENCE [LARGE SCALE GENOMIC DNA]</scope>
    <source>
        <strain evidence="2">CBS 291.66</strain>
    </source>
</reference>
<dbReference type="RefSeq" id="XP_058340104.1">
    <property type="nucleotide sequence ID" value="XM_058489056.1"/>
</dbReference>
<proteinExistence type="predicted"/>
<gene>
    <name evidence="2" type="ORF">O0I10_009059</name>
</gene>
<organism evidence="2 3">
    <name type="scientific">Lichtheimia ornata</name>
    <dbReference type="NCBI Taxonomy" id="688661"/>
    <lineage>
        <taxon>Eukaryota</taxon>
        <taxon>Fungi</taxon>
        <taxon>Fungi incertae sedis</taxon>
        <taxon>Mucoromycota</taxon>
        <taxon>Mucoromycotina</taxon>
        <taxon>Mucoromycetes</taxon>
        <taxon>Mucorales</taxon>
        <taxon>Lichtheimiaceae</taxon>
        <taxon>Lichtheimia</taxon>
    </lineage>
</organism>